<dbReference type="EMBL" id="JBHLTW010000012">
    <property type="protein sequence ID" value="MFC0595320.1"/>
    <property type="molecule type" value="Genomic_DNA"/>
</dbReference>
<reference evidence="1 2" key="1">
    <citation type="submission" date="2024-09" db="EMBL/GenBank/DDBJ databases">
        <authorList>
            <person name="Sun Q."/>
            <person name="Mori K."/>
        </authorList>
    </citation>
    <scope>NUCLEOTIDE SEQUENCE [LARGE SCALE GENOMIC DNA]</scope>
    <source>
        <strain evidence="1 2">NCAIM B.02340</strain>
    </source>
</reference>
<dbReference type="RefSeq" id="WP_188845212.1">
    <property type="nucleotide sequence ID" value="NZ_BMPJ01000001.1"/>
</dbReference>
<gene>
    <name evidence="1" type="ORF">ACFFFP_03935</name>
</gene>
<keyword evidence="2" id="KW-1185">Reference proteome</keyword>
<protein>
    <submittedName>
        <fullName evidence="1">Uncharacterized protein</fullName>
    </submittedName>
</protein>
<evidence type="ECO:0000313" key="1">
    <source>
        <dbReference type="EMBL" id="MFC0595320.1"/>
    </source>
</evidence>
<name>A0ABV6PZN0_9DEIN</name>
<dbReference type="Proteomes" id="UP001589830">
    <property type="component" value="Unassembled WGS sequence"/>
</dbReference>
<organism evidence="1 2">
    <name type="scientific">Thermus composti</name>
    <dbReference type="NCBI Taxonomy" id="532059"/>
    <lineage>
        <taxon>Bacteria</taxon>
        <taxon>Thermotogati</taxon>
        <taxon>Deinococcota</taxon>
        <taxon>Deinococci</taxon>
        <taxon>Thermales</taxon>
        <taxon>Thermaceae</taxon>
        <taxon>Thermus</taxon>
    </lineage>
</organism>
<proteinExistence type="predicted"/>
<evidence type="ECO:0000313" key="2">
    <source>
        <dbReference type="Proteomes" id="UP001589830"/>
    </source>
</evidence>
<comment type="caution">
    <text evidence="1">The sequence shown here is derived from an EMBL/GenBank/DDBJ whole genome shotgun (WGS) entry which is preliminary data.</text>
</comment>
<sequence length="89" mass="10338">MEETLEALAQALRKTPVEAASIPRFLELSRLLHRLPPTRERDGLLALVYLRLYQLRREEEDFLLGYSYARTSRVEAVRLLAERLKGEGL</sequence>
<accession>A0ABV6PZN0</accession>